<dbReference type="RefSeq" id="XP_065659242.1">
    <property type="nucleotide sequence ID" value="XM_065803170.1"/>
</dbReference>
<gene>
    <name evidence="3 4" type="primary">LOC101236992</name>
</gene>
<dbReference type="Pfam" id="PF09772">
    <property type="entry name" value="Tmem26"/>
    <property type="match status" value="2"/>
</dbReference>
<keyword evidence="1" id="KW-0472">Membrane</keyword>
<name>A0ABM4CC71_HYDVU</name>
<feature type="transmembrane region" description="Helical" evidence="1">
    <location>
        <begin position="369"/>
        <end position="388"/>
    </location>
</feature>
<dbReference type="GeneID" id="101236992"/>
<feature type="transmembrane region" description="Helical" evidence="1">
    <location>
        <begin position="125"/>
        <end position="147"/>
    </location>
</feature>
<feature type="transmembrane region" description="Helical" evidence="1">
    <location>
        <begin position="72"/>
        <end position="93"/>
    </location>
</feature>
<feature type="transmembrane region" description="Helical" evidence="1">
    <location>
        <begin position="196"/>
        <end position="217"/>
    </location>
</feature>
<reference evidence="3 4" key="1">
    <citation type="submission" date="2025-05" db="UniProtKB">
        <authorList>
            <consortium name="RefSeq"/>
        </authorList>
    </citation>
    <scope>IDENTIFICATION</scope>
</reference>
<dbReference type="InterPro" id="IPR019169">
    <property type="entry name" value="Transmembrane_26"/>
</dbReference>
<evidence type="ECO:0000313" key="3">
    <source>
        <dbReference type="RefSeq" id="XP_065659241.1"/>
    </source>
</evidence>
<evidence type="ECO:0000313" key="4">
    <source>
        <dbReference type="RefSeq" id="XP_065659242.1"/>
    </source>
</evidence>
<feature type="transmembrane region" description="Helical" evidence="1">
    <location>
        <begin position="12"/>
        <end position="37"/>
    </location>
</feature>
<evidence type="ECO:0000313" key="2">
    <source>
        <dbReference type="Proteomes" id="UP001652625"/>
    </source>
</evidence>
<keyword evidence="1" id="KW-1133">Transmembrane helix</keyword>
<dbReference type="Proteomes" id="UP001652625">
    <property type="component" value="Chromosome 08"/>
</dbReference>
<accession>A0ABM4CC71</accession>
<sequence length="455" mass="52487">MNLTQPMKKSTLVLIVIKALLPRLLFFVHGLLCIWIVSKQEQDNRFWYLLILLFLLVFEGLYSAIGRKGLEFHWFCPSAFFYCVVLIVSISFFRHRQIQCIVYKECSYALLGEDIITRTFSKWSFLKRIIVIEQTGLFILIIGRWMLPSGTISRQQFSQIILIYIGTAADIVEFNDIYANDVAIADIQKIGGTASILHGVMGVWGLSVLQFSLTIILPEEGLKQEEKEESNEFQEMSYFRKIKSNQVGPTSYMHYKTMLQRVSEDKQAVTQQKFPTDFKHDDFDTKDNSSWRTLYDSNLSKMPIDSLVEDADPENDKSFDEAKKSKHKECIKKYLELVGTLLVLCMQDGPFFIFRFVLVTRYEVVTEMMILLIIKNALVIVVQIYRMLILYCTEPKPDDIDTENSGIRSAMEQNTKTISRLAIKRHKAGLALTALARMQNISKDKDSSLNSNMQL</sequence>
<dbReference type="PANTHER" id="PTHR22168">
    <property type="entry name" value="TMEM26 PROTEIN"/>
    <property type="match status" value="1"/>
</dbReference>
<proteinExistence type="predicted"/>
<dbReference type="PANTHER" id="PTHR22168:SF7">
    <property type="entry name" value="TRANSMEMBRANE PROTEIN 26-LIKE"/>
    <property type="match status" value="1"/>
</dbReference>
<feature type="transmembrane region" description="Helical" evidence="1">
    <location>
        <begin position="46"/>
        <end position="66"/>
    </location>
</feature>
<dbReference type="RefSeq" id="XP_065659241.1">
    <property type="nucleotide sequence ID" value="XM_065803169.1"/>
</dbReference>
<feature type="transmembrane region" description="Helical" evidence="1">
    <location>
        <begin position="334"/>
        <end position="357"/>
    </location>
</feature>
<evidence type="ECO:0000256" key="1">
    <source>
        <dbReference type="SAM" id="Phobius"/>
    </source>
</evidence>
<protein>
    <submittedName>
        <fullName evidence="3 4">Transmembrane protein 26 isoform X2</fullName>
    </submittedName>
</protein>
<keyword evidence="2" id="KW-1185">Reference proteome</keyword>
<organism evidence="2 3">
    <name type="scientific">Hydra vulgaris</name>
    <name type="common">Hydra</name>
    <name type="synonym">Hydra attenuata</name>
    <dbReference type="NCBI Taxonomy" id="6087"/>
    <lineage>
        <taxon>Eukaryota</taxon>
        <taxon>Metazoa</taxon>
        <taxon>Cnidaria</taxon>
        <taxon>Hydrozoa</taxon>
        <taxon>Hydroidolina</taxon>
        <taxon>Anthoathecata</taxon>
        <taxon>Aplanulata</taxon>
        <taxon>Hydridae</taxon>
        <taxon>Hydra</taxon>
    </lineage>
</organism>
<keyword evidence="1 3" id="KW-0812">Transmembrane</keyword>